<dbReference type="OrthoDB" id="7961613at2759"/>
<protein>
    <recommendedName>
        <fullName evidence="3">Acylphosphatase-like domain-containing protein</fullName>
    </recommendedName>
</protein>
<dbReference type="Gene3D" id="3.30.70.100">
    <property type="match status" value="1"/>
</dbReference>
<gene>
    <name evidence="4" type="ORF">EV356DRAFT_536218</name>
</gene>
<keyword evidence="5" id="KW-1185">Reference proteome</keyword>
<evidence type="ECO:0000256" key="2">
    <source>
        <dbReference type="RuleBase" id="RU004168"/>
    </source>
</evidence>
<organism evidence="4 5">
    <name type="scientific">Viridothelium virens</name>
    <name type="common">Speckled blister lichen</name>
    <name type="synonym">Trypethelium virens</name>
    <dbReference type="NCBI Taxonomy" id="1048519"/>
    <lineage>
        <taxon>Eukaryota</taxon>
        <taxon>Fungi</taxon>
        <taxon>Dikarya</taxon>
        <taxon>Ascomycota</taxon>
        <taxon>Pezizomycotina</taxon>
        <taxon>Dothideomycetes</taxon>
        <taxon>Dothideomycetes incertae sedis</taxon>
        <taxon>Trypetheliales</taxon>
        <taxon>Trypetheliaceae</taxon>
        <taxon>Viridothelium</taxon>
    </lineage>
</organism>
<reference evidence="4" key="1">
    <citation type="journal article" date="2020" name="Stud. Mycol.">
        <title>101 Dothideomycetes genomes: a test case for predicting lifestyles and emergence of pathogens.</title>
        <authorList>
            <person name="Haridas S."/>
            <person name="Albert R."/>
            <person name="Binder M."/>
            <person name="Bloem J."/>
            <person name="Labutti K."/>
            <person name="Salamov A."/>
            <person name="Andreopoulos B."/>
            <person name="Baker S."/>
            <person name="Barry K."/>
            <person name="Bills G."/>
            <person name="Bluhm B."/>
            <person name="Cannon C."/>
            <person name="Castanera R."/>
            <person name="Culley D."/>
            <person name="Daum C."/>
            <person name="Ezra D."/>
            <person name="Gonzalez J."/>
            <person name="Henrissat B."/>
            <person name="Kuo A."/>
            <person name="Liang C."/>
            <person name="Lipzen A."/>
            <person name="Lutzoni F."/>
            <person name="Magnuson J."/>
            <person name="Mondo S."/>
            <person name="Nolan M."/>
            <person name="Ohm R."/>
            <person name="Pangilinan J."/>
            <person name="Park H.-J."/>
            <person name="Ramirez L."/>
            <person name="Alfaro M."/>
            <person name="Sun H."/>
            <person name="Tritt A."/>
            <person name="Yoshinaga Y."/>
            <person name="Zwiers L.-H."/>
            <person name="Turgeon B."/>
            <person name="Goodwin S."/>
            <person name="Spatafora J."/>
            <person name="Crous P."/>
            <person name="Grigoriev I."/>
        </authorList>
    </citation>
    <scope>NUCLEOTIDE SEQUENCE</scope>
    <source>
        <strain evidence="4">Tuck. ex Michener</strain>
    </source>
</reference>
<evidence type="ECO:0000259" key="3">
    <source>
        <dbReference type="PROSITE" id="PS51160"/>
    </source>
</evidence>
<dbReference type="Pfam" id="PF00708">
    <property type="entry name" value="Acylphosphatase"/>
    <property type="match status" value="1"/>
</dbReference>
<dbReference type="SUPFAM" id="SSF54975">
    <property type="entry name" value="Acylphosphatase/BLUF domain-like"/>
    <property type="match status" value="1"/>
</dbReference>
<accession>A0A6A6GY30</accession>
<dbReference type="EMBL" id="ML991838">
    <property type="protein sequence ID" value="KAF2230617.1"/>
    <property type="molecule type" value="Genomic_DNA"/>
</dbReference>
<evidence type="ECO:0000313" key="4">
    <source>
        <dbReference type="EMBL" id="KAF2230617.1"/>
    </source>
</evidence>
<comment type="similarity">
    <text evidence="2">Belongs to the acylphosphatase family.</text>
</comment>
<evidence type="ECO:0000313" key="5">
    <source>
        <dbReference type="Proteomes" id="UP000800092"/>
    </source>
</evidence>
<dbReference type="AlphaFoldDB" id="A0A6A6GY30"/>
<comment type="caution">
    <text evidence="1">Lacks conserved residue(s) required for the propagation of feature annotation.</text>
</comment>
<feature type="domain" description="Acylphosphatase-like" evidence="3">
    <location>
        <begin position="26"/>
        <end position="123"/>
    </location>
</feature>
<dbReference type="PROSITE" id="PS51160">
    <property type="entry name" value="ACYLPHOSPHATASE_3"/>
    <property type="match status" value="1"/>
</dbReference>
<dbReference type="InterPro" id="IPR001792">
    <property type="entry name" value="Acylphosphatase-like_dom"/>
</dbReference>
<evidence type="ECO:0000256" key="1">
    <source>
        <dbReference type="PROSITE-ProRule" id="PRU00520"/>
    </source>
</evidence>
<dbReference type="InterPro" id="IPR036046">
    <property type="entry name" value="Acylphosphatase-like_dom_sf"/>
</dbReference>
<proteinExistence type="inferred from homology"/>
<name>A0A6A6GY30_VIRVR</name>
<dbReference type="Proteomes" id="UP000800092">
    <property type="component" value="Unassembled WGS sequence"/>
</dbReference>
<sequence length="123" mass="13521">MPQTPNFAGPMGRQMGSTASLAYKRRIKFRVQGCFDGDDPLKTISEIASKLHLSGFVKVGPRGLPEGEAQGDEDRLSSFIQRIKRQLPAGHVTDVESSEISAVYETLVAEYKNKFFGGGFRIV</sequence>